<name>A0A1X7APP4_9GAMM</name>
<keyword evidence="1" id="KW-0472">Membrane</keyword>
<gene>
    <name evidence="2" type="ORF">EHSB41UT_03861</name>
</gene>
<keyword evidence="1" id="KW-1133">Transmembrane helix</keyword>
<dbReference type="Gene3D" id="2.120.10.30">
    <property type="entry name" value="TolB, C-terminal domain"/>
    <property type="match status" value="1"/>
</dbReference>
<feature type="transmembrane region" description="Helical" evidence="1">
    <location>
        <begin position="345"/>
        <end position="369"/>
    </location>
</feature>
<dbReference type="RefSeq" id="WP_087112510.1">
    <property type="nucleotide sequence ID" value="NZ_CBCSCN010000005.1"/>
</dbReference>
<dbReference type="EMBL" id="FWPT01000010">
    <property type="protein sequence ID" value="SMA50070.1"/>
    <property type="molecule type" value="Genomic_DNA"/>
</dbReference>
<accession>A0A1X7APP4</accession>
<protein>
    <submittedName>
        <fullName evidence="2">NHL repeat protein</fullName>
    </submittedName>
</protein>
<dbReference type="Proteomes" id="UP000196573">
    <property type="component" value="Unassembled WGS sequence"/>
</dbReference>
<keyword evidence="3" id="KW-1185">Reference proteome</keyword>
<sequence>MSRSSSRSADIHLSPLATFLILSWFGLLLVSWVSLNQRAITVDAPGMLKVDKDNRLWVDMGRELLVFSSPDTLDVAIERNSLDSDYGDFLPLDQGRLILSRQGKEYSFWEELRTFLRLSPEGTDEEHARWLQVCRWQVSHCDELVGGDQPVAAPRTFRLLEGQGEGDFYLVDTGRHRIVHYGTNGIAINSVGQDLLFPNGLAWINGQLILADTNNHRVVRLASEQGRFGQVLEEHLVKPAVAREAGDIWPIQVVKSSDSWFVLQKSNGMDQGGIYRYSHDWQFIERLATPSDSDVLAITLWDDVLLAADYAQRVMTFDAQGQRMVDMVNPAMDQRLQANLETRDFWELMALLVAGLALFSFFFSCFVAMRKTAAMPDMQTVAVPQNADTPILWIEANTGKLLAFVVFVGVMLIAVFAMMMPSIIRENNFSMMSCLVAVAGMMILMIRTVYFGGKKRIGICGETIVIEDHHGRQVAGQGEMVLFNERQLIIGEMVVPLGSPEYRLFPGESLQANLWPLLGKARRPSNGEVMMIQLRNSGWFDRLLTLVITVSFLLMLLLD</sequence>
<keyword evidence="1" id="KW-0812">Transmembrane</keyword>
<feature type="transmembrane region" description="Helical" evidence="1">
    <location>
        <begin position="12"/>
        <end position="35"/>
    </location>
</feature>
<evidence type="ECO:0000313" key="2">
    <source>
        <dbReference type="EMBL" id="SMA50070.1"/>
    </source>
</evidence>
<reference evidence="2 3" key="1">
    <citation type="submission" date="2017-03" db="EMBL/GenBank/DDBJ databases">
        <authorList>
            <person name="Afonso C.L."/>
            <person name="Miller P.J."/>
            <person name="Scott M.A."/>
            <person name="Spackman E."/>
            <person name="Goraichik I."/>
            <person name="Dimitrov K.M."/>
            <person name="Suarez D.L."/>
            <person name="Swayne D.E."/>
        </authorList>
    </citation>
    <scope>NUCLEOTIDE SEQUENCE [LARGE SCALE GENOMIC DNA]</scope>
    <source>
        <strain evidence="2">SB41UT1</strain>
    </source>
</reference>
<feature type="transmembrane region" description="Helical" evidence="1">
    <location>
        <begin position="401"/>
        <end position="424"/>
    </location>
</feature>
<feature type="transmembrane region" description="Helical" evidence="1">
    <location>
        <begin position="430"/>
        <end position="450"/>
    </location>
</feature>
<evidence type="ECO:0000256" key="1">
    <source>
        <dbReference type="SAM" id="Phobius"/>
    </source>
</evidence>
<dbReference type="InterPro" id="IPR011042">
    <property type="entry name" value="6-blade_b-propeller_TolB-like"/>
</dbReference>
<dbReference type="AlphaFoldDB" id="A0A1X7APP4"/>
<proteinExistence type="predicted"/>
<dbReference type="SUPFAM" id="SSF63825">
    <property type="entry name" value="YWTD domain"/>
    <property type="match status" value="1"/>
</dbReference>
<evidence type="ECO:0000313" key="3">
    <source>
        <dbReference type="Proteomes" id="UP000196573"/>
    </source>
</evidence>
<feature type="transmembrane region" description="Helical" evidence="1">
    <location>
        <begin position="539"/>
        <end position="558"/>
    </location>
</feature>
<organism evidence="2 3">
    <name type="scientific">Parendozoicomonas haliclonae</name>
    <dbReference type="NCBI Taxonomy" id="1960125"/>
    <lineage>
        <taxon>Bacteria</taxon>
        <taxon>Pseudomonadati</taxon>
        <taxon>Pseudomonadota</taxon>
        <taxon>Gammaproteobacteria</taxon>
        <taxon>Oceanospirillales</taxon>
        <taxon>Endozoicomonadaceae</taxon>
        <taxon>Parendozoicomonas</taxon>
    </lineage>
</organism>
<dbReference type="OrthoDB" id="5777749at2"/>